<comment type="similarity">
    <text evidence="4">Belongs to the cyclic nucleotide phosphodiesterase class-III family.</text>
</comment>
<dbReference type="InterPro" id="IPR029052">
    <property type="entry name" value="Metallo-depent_PP-like"/>
</dbReference>
<feature type="domain" description="Calcineurin-like phosphoesterase" evidence="5">
    <location>
        <begin position="3"/>
        <end position="198"/>
    </location>
</feature>
<dbReference type="CDD" id="cd07402">
    <property type="entry name" value="MPP_GpdQ"/>
    <property type="match status" value="1"/>
</dbReference>
<protein>
    <submittedName>
        <fullName evidence="6">3',5'-cyclic adenosine monophosphate phosphodiesterase CpdA</fullName>
        <ecNumber evidence="6">3.1.4.17</ecNumber>
    </submittedName>
</protein>
<keyword evidence="1" id="KW-0479">Metal-binding</keyword>
<dbReference type="InterPro" id="IPR004843">
    <property type="entry name" value="Calcineurin-like_PHP"/>
</dbReference>
<evidence type="ECO:0000313" key="7">
    <source>
        <dbReference type="Proteomes" id="UP000193827"/>
    </source>
</evidence>
<dbReference type="RefSeq" id="WP_085891652.1">
    <property type="nucleotide sequence ID" value="NZ_FWFL01000003.1"/>
</dbReference>
<dbReference type="InterPro" id="IPR026575">
    <property type="entry name" value="GpdQ/CpdA-like"/>
</dbReference>
<proteinExistence type="inferred from homology"/>
<evidence type="ECO:0000256" key="3">
    <source>
        <dbReference type="ARBA" id="ARBA00023004"/>
    </source>
</evidence>
<dbReference type="EC" id="3.1.4.17" evidence="6"/>
<evidence type="ECO:0000256" key="1">
    <source>
        <dbReference type="ARBA" id="ARBA00022723"/>
    </source>
</evidence>
<dbReference type="SUPFAM" id="SSF56300">
    <property type="entry name" value="Metallo-dependent phosphatases"/>
    <property type="match status" value="1"/>
</dbReference>
<sequence>MKKLLVFTDIHFVPEGETIIGLDPAERFAMGLGHALKNHADAERIIITGDLSHNGHRDEYKRLRTVLENCPLPVHLMVGNHDRRQPFLEVFPETPITEGGYIQQVVDIGHDRLILLDTQNEEADDTHSGHMCAHRLEWLEKTLADAPDRRITVFTHHPPILTGFKGMDWIGFHNRAEMITRLTAHGNIAQIISGHVHRTILGSAGGIPTAIFKSTCHQMPMALGYQDSSLAVDEPGAYGLLLLDDDGIVVHTEDFTLPETEISIYN</sequence>
<keyword evidence="2 6" id="KW-0378">Hydrolase</keyword>
<dbReference type="Pfam" id="PF00149">
    <property type="entry name" value="Metallophos"/>
    <property type="match status" value="1"/>
</dbReference>
<dbReference type="PANTHER" id="PTHR42988">
    <property type="entry name" value="PHOSPHOHYDROLASE"/>
    <property type="match status" value="1"/>
</dbReference>
<keyword evidence="3" id="KW-0408">Iron</keyword>
<evidence type="ECO:0000313" key="6">
    <source>
        <dbReference type="EMBL" id="SLN30115.1"/>
    </source>
</evidence>
<gene>
    <name evidence="6" type="primary">cpdA_1</name>
    <name evidence="6" type="ORF">PEL8287_01395</name>
</gene>
<dbReference type="Proteomes" id="UP000193827">
    <property type="component" value="Unassembled WGS sequence"/>
</dbReference>
<dbReference type="GO" id="GO:0046872">
    <property type="term" value="F:metal ion binding"/>
    <property type="evidence" value="ECO:0007669"/>
    <property type="project" value="UniProtKB-KW"/>
</dbReference>
<evidence type="ECO:0000259" key="5">
    <source>
        <dbReference type="Pfam" id="PF00149"/>
    </source>
</evidence>
<reference evidence="6 7" key="1">
    <citation type="submission" date="2017-03" db="EMBL/GenBank/DDBJ databases">
        <authorList>
            <person name="Afonso C.L."/>
            <person name="Miller P.J."/>
            <person name="Scott M.A."/>
            <person name="Spackman E."/>
            <person name="Goraichik I."/>
            <person name="Dimitrov K.M."/>
            <person name="Suarez D.L."/>
            <person name="Swayne D.E."/>
        </authorList>
    </citation>
    <scope>NUCLEOTIDE SEQUENCE [LARGE SCALE GENOMIC DNA]</scope>
    <source>
        <strain evidence="6 7">CECT 8287</strain>
    </source>
</reference>
<dbReference type="Gene3D" id="3.60.21.10">
    <property type="match status" value="1"/>
</dbReference>
<keyword evidence="7" id="KW-1185">Reference proteome</keyword>
<name>A0A1Y5S1S1_9RHOB</name>
<dbReference type="OrthoDB" id="651281at2"/>
<dbReference type="PANTHER" id="PTHR42988:SF2">
    <property type="entry name" value="CYCLIC NUCLEOTIDE PHOSPHODIESTERASE CBUA0032-RELATED"/>
    <property type="match status" value="1"/>
</dbReference>
<evidence type="ECO:0000256" key="4">
    <source>
        <dbReference type="ARBA" id="ARBA00025742"/>
    </source>
</evidence>
<dbReference type="EMBL" id="FWFL01000003">
    <property type="protein sequence ID" value="SLN30115.1"/>
    <property type="molecule type" value="Genomic_DNA"/>
</dbReference>
<dbReference type="InterPro" id="IPR050884">
    <property type="entry name" value="CNP_phosphodiesterase-III"/>
</dbReference>
<organism evidence="6 7">
    <name type="scientific">Roseovarius litorisediminis</name>
    <dbReference type="NCBI Taxonomy" id="1312363"/>
    <lineage>
        <taxon>Bacteria</taxon>
        <taxon>Pseudomonadati</taxon>
        <taxon>Pseudomonadota</taxon>
        <taxon>Alphaproteobacteria</taxon>
        <taxon>Rhodobacterales</taxon>
        <taxon>Roseobacteraceae</taxon>
        <taxon>Roseovarius</taxon>
    </lineage>
</organism>
<dbReference type="GO" id="GO:0004114">
    <property type="term" value="F:3',5'-cyclic-nucleotide phosphodiesterase activity"/>
    <property type="evidence" value="ECO:0007669"/>
    <property type="project" value="UniProtKB-EC"/>
</dbReference>
<dbReference type="AlphaFoldDB" id="A0A1Y5S1S1"/>
<accession>A0A1Y5S1S1</accession>
<evidence type="ECO:0000256" key="2">
    <source>
        <dbReference type="ARBA" id="ARBA00022801"/>
    </source>
</evidence>